<gene>
    <name evidence="1" type="ORF">ANACOL_00585</name>
</gene>
<proteinExistence type="predicted"/>
<accession>B0P757</accession>
<organism evidence="1 2">
    <name type="scientific">Anaerotruncus colihominis DSM 17241</name>
    <dbReference type="NCBI Taxonomy" id="445972"/>
    <lineage>
        <taxon>Bacteria</taxon>
        <taxon>Bacillati</taxon>
        <taxon>Bacillota</taxon>
        <taxon>Clostridia</taxon>
        <taxon>Eubacteriales</taxon>
        <taxon>Oscillospiraceae</taxon>
        <taxon>Anaerotruncus</taxon>
    </lineage>
</organism>
<sequence length="39" mass="4352">MTNAGLDDTIGNKLVIANYQILHRHTAADAVYLRAQRIN</sequence>
<evidence type="ECO:0000313" key="1">
    <source>
        <dbReference type="EMBL" id="EDS13032.1"/>
    </source>
</evidence>
<name>B0P757_9FIRM</name>
<reference evidence="1" key="1">
    <citation type="submission" date="2007-11" db="EMBL/GenBank/DDBJ databases">
        <authorList>
            <person name="Fulton L."/>
            <person name="Clifton S."/>
            <person name="Fulton B."/>
            <person name="Xu J."/>
            <person name="Minx P."/>
            <person name="Pepin K.H."/>
            <person name="Johnson M."/>
            <person name="Thiruvilangam P."/>
            <person name="Bhonagiri V."/>
            <person name="Nash W.E."/>
            <person name="Mardis E.R."/>
            <person name="Wilson R.K."/>
        </authorList>
    </citation>
    <scope>NUCLEOTIDE SEQUENCE [LARGE SCALE GENOMIC DNA]</scope>
    <source>
        <strain evidence="1">DSM 17241</strain>
    </source>
</reference>
<dbReference type="HOGENOM" id="CLU_3303778_0_0_9"/>
<dbReference type="EMBL" id="ABGD02000005">
    <property type="protein sequence ID" value="EDS13032.1"/>
    <property type="molecule type" value="Genomic_DNA"/>
</dbReference>
<dbReference type="AlphaFoldDB" id="B0P757"/>
<comment type="caution">
    <text evidence="1">The sequence shown here is derived from an EMBL/GenBank/DDBJ whole genome shotgun (WGS) entry which is preliminary data.</text>
</comment>
<protein>
    <submittedName>
        <fullName evidence="1">Uncharacterized protein</fullName>
    </submittedName>
</protein>
<dbReference type="Proteomes" id="UP000003803">
    <property type="component" value="Unassembled WGS sequence"/>
</dbReference>
<reference evidence="1" key="2">
    <citation type="submission" date="2013-09" db="EMBL/GenBank/DDBJ databases">
        <title>Draft genome sequence of Anaerotruncus colihominis(DSM 17241).</title>
        <authorList>
            <person name="Sudarsanam P."/>
            <person name="Ley R."/>
            <person name="Guruge J."/>
            <person name="Turnbaugh P.J."/>
            <person name="Mahowald M."/>
            <person name="Liep D."/>
            <person name="Gordon J."/>
        </authorList>
    </citation>
    <scope>NUCLEOTIDE SEQUENCE</scope>
    <source>
        <strain evidence="1">DSM 17241</strain>
    </source>
</reference>
<keyword evidence="2" id="KW-1185">Reference proteome</keyword>
<evidence type="ECO:0000313" key="2">
    <source>
        <dbReference type="Proteomes" id="UP000003803"/>
    </source>
</evidence>